<dbReference type="Proteomes" id="UP000784294">
    <property type="component" value="Unassembled WGS sequence"/>
</dbReference>
<keyword evidence="2" id="KW-1185">Reference proteome</keyword>
<name>A0A3S5CI20_9PLAT</name>
<dbReference type="EMBL" id="CAAALY010007814">
    <property type="protein sequence ID" value="VEL10013.1"/>
    <property type="molecule type" value="Genomic_DNA"/>
</dbReference>
<gene>
    <name evidence="1" type="ORF">PXEA_LOCUS3453</name>
</gene>
<sequence>MPNSRPCAYLCVSLCDAANSCVSSPHRHIRAITQLKPGRFEDSETAEFRRLIFCLSHVTQGQCGLAGQGRVMRQSIDRSVECPYSIPAQSQ</sequence>
<organism evidence="1 2">
    <name type="scientific">Protopolystoma xenopodis</name>
    <dbReference type="NCBI Taxonomy" id="117903"/>
    <lineage>
        <taxon>Eukaryota</taxon>
        <taxon>Metazoa</taxon>
        <taxon>Spiralia</taxon>
        <taxon>Lophotrochozoa</taxon>
        <taxon>Platyhelminthes</taxon>
        <taxon>Monogenea</taxon>
        <taxon>Polyopisthocotylea</taxon>
        <taxon>Polystomatidea</taxon>
        <taxon>Polystomatidae</taxon>
        <taxon>Protopolystoma</taxon>
    </lineage>
</organism>
<evidence type="ECO:0000313" key="1">
    <source>
        <dbReference type="EMBL" id="VEL10013.1"/>
    </source>
</evidence>
<accession>A0A3S5CI20</accession>
<protein>
    <submittedName>
        <fullName evidence="1">Uncharacterized protein</fullName>
    </submittedName>
</protein>
<reference evidence="1" key="1">
    <citation type="submission" date="2018-11" db="EMBL/GenBank/DDBJ databases">
        <authorList>
            <consortium name="Pathogen Informatics"/>
        </authorList>
    </citation>
    <scope>NUCLEOTIDE SEQUENCE</scope>
</reference>
<dbReference type="AlphaFoldDB" id="A0A3S5CI20"/>
<evidence type="ECO:0000313" key="2">
    <source>
        <dbReference type="Proteomes" id="UP000784294"/>
    </source>
</evidence>
<proteinExistence type="predicted"/>
<comment type="caution">
    <text evidence="1">The sequence shown here is derived from an EMBL/GenBank/DDBJ whole genome shotgun (WGS) entry which is preliminary data.</text>
</comment>